<keyword evidence="3" id="KW-1185">Reference proteome</keyword>
<dbReference type="AlphaFoldDB" id="A0A6G1DF84"/>
<sequence length="91" mass="9257">MCPGHSTGLISSSPFFLELELLPSRSSWLPPVITTVPKSGPSCDSSSNKGGTGGGEEPTTTTAVARGSPGIRWEGRGAPERSLDGGTEGDV</sequence>
<organism evidence="2 3">
    <name type="scientific">Oryza meyeriana var. granulata</name>
    <dbReference type="NCBI Taxonomy" id="110450"/>
    <lineage>
        <taxon>Eukaryota</taxon>
        <taxon>Viridiplantae</taxon>
        <taxon>Streptophyta</taxon>
        <taxon>Embryophyta</taxon>
        <taxon>Tracheophyta</taxon>
        <taxon>Spermatophyta</taxon>
        <taxon>Magnoliopsida</taxon>
        <taxon>Liliopsida</taxon>
        <taxon>Poales</taxon>
        <taxon>Poaceae</taxon>
        <taxon>BOP clade</taxon>
        <taxon>Oryzoideae</taxon>
        <taxon>Oryzeae</taxon>
        <taxon>Oryzinae</taxon>
        <taxon>Oryza</taxon>
        <taxon>Oryza meyeriana</taxon>
    </lineage>
</organism>
<feature type="compositionally biased region" description="Basic and acidic residues" evidence="1">
    <location>
        <begin position="73"/>
        <end position="83"/>
    </location>
</feature>
<evidence type="ECO:0000256" key="1">
    <source>
        <dbReference type="SAM" id="MobiDB-lite"/>
    </source>
</evidence>
<evidence type="ECO:0000313" key="2">
    <source>
        <dbReference type="EMBL" id="KAF0910383.1"/>
    </source>
</evidence>
<feature type="region of interest" description="Disordered" evidence="1">
    <location>
        <begin position="33"/>
        <end position="91"/>
    </location>
</feature>
<comment type="caution">
    <text evidence="2">The sequence shown here is derived from an EMBL/GenBank/DDBJ whole genome shotgun (WGS) entry which is preliminary data.</text>
</comment>
<evidence type="ECO:0000313" key="3">
    <source>
        <dbReference type="Proteomes" id="UP000479710"/>
    </source>
</evidence>
<reference evidence="2 3" key="1">
    <citation type="submission" date="2019-11" db="EMBL/GenBank/DDBJ databases">
        <title>Whole genome sequence of Oryza granulata.</title>
        <authorList>
            <person name="Li W."/>
        </authorList>
    </citation>
    <scope>NUCLEOTIDE SEQUENCE [LARGE SCALE GENOMIC DNA]</scope>
    <source>
        <strain evidence="3">cv. Menghai</strain>
        <tissue evidence="2">Leaf</tissue>
    </source>
</reference>
<proteinExistence type="predicted"/>
<name>A0A6G1DF84_9ORYZ</name>
<dbReference type="Proteomes" id="UP000479710">
    <property type="component" value="Unassembled WGS sequence"/>
</dbReference>
<accession>A0A6G1DF84</accession>
<protein>
    <submittedName>
        <fullName evidence="2">Uncharacterized protein</fullName>
    </submittedName>
</protein>
<gene>
    <name evidence="2" type="ORF">E2562_001550</name>
</gene>
<dbReference type="EMBL" id="SPHZ02000006">
    <property type="protein sequence ID" value="KAF0910383.1"/>
    <property type="molecule type" value="Genomic_DNA"/>
</dbReference>